<proteinExistence type="predicted"/>
<keyword evidence="4 5" id="KW-0472">Membrane</keyword>
<dbReference type="Pfam" id="PF00520">
    <property type="entry name" value="Ion_trans"/>
    <property type="match status" value="1"/>
</dbReference>
<evidence type="ECO:0000256" key="4">
    <source>
        <dbReference type="ARBA" id="ARBA00023136"/>
    </source>
</evidence>
<reference evidence="7 8" key="1">
    <citation type="journal article" date="2018" name="Nat. Ecol. Evol.">
        <title>Shark genomes provide insights into elasmobranch evolution and the origin of vertebrates.</title>
        <authorList>
            <person name="Hara Y"/>
            <person name="Yamaguchi K"/>
            <person name="Onimaru K"/>
            <person name="Kadota M"/>
            <person name="Koyanagi M"/>
            <person name="Keeley SD"/>
            <person name="Tatsumi K"/>
            <person name="Tanaka K"/>
            <person name="Motone F"/>
            <person name="Kageyama Y"/>
            <person name="Nozu R"/>
            <person name="Adachi N"/>
            <person name="Nishimura O"/>
            <person name="Nakagawa R"/>
            <person name="Tanegashima C"/>
            <person name="Kiyatake I"/>
            <person name="Matsumoto R"/>
            <person name="Murakumo K"/>
            <person name="Nishida K"/>
            <person name="Terakita A"/>
            <person name="Kuratani S"/>
            <person name="Sato K"/>
            <person name="Hyodo S Kuraku.S."/>
        </authorList>
    </citation>
    <scope>NUCLEOTIDE SEQUENCE [LARGE SCALE GENOMIC DNA]</scope>
</reference>
<evidence type="ECO:0000256" key="3">
    <source>
        <dbReference type="ARBA" id="ARBA00022989"/>
    </source>
</evidence>
<organism evidence="7 8">
    <name type="scientific">Chiloscyllium punctatum</name>
    <name type="common">Brownbanded bambooshark</name>
    <name type="synonym">Hemiscyllium punctatum</name>
    <dbReference type="NCBI Taxonomy" id="137246"/>
    <lineage>
        <taxon>Eukaryota</taxon>
        <taxon>Metazoa</taxon>
        <taxon>Chordata</taxon>
        <taxon>Craniata</taxon>
        <taxon>Vertebrata</taxon>
        <taxon>Chondrichthyes</taxon>
        <taxon>Elasmobranchii</taxon>
        <taxon>Galeomorphii</taxon>
        <taxon>Galeoidea</taxon>
        <taxon>Orectolobiformes</taxon>
        <taxon>Hemiscylliidae</taxon>
        <taxon>Chiloscyllium</taxon>
    </lineage>
</organism>
<keyword evidence="3 5" id="KW-1133">Transmembrane helix</keyword>
<protein>
    <recommendedName>
        <fullName evidence="6">Ion transport domain-containing protein</fullName>
    </recommendedName>
</protein>
<comment type="caution">
    <text evidence="7">The sequence shown here is derived from an EMBL/GenBank/DDBJ whole genome shotgun (WGS) entry which is preliminary data.</text>
</comment>
<keyword evidence="2 5" id="KW-0812">Transmembrane</keyword>
<feature type="domain" description="Ion transport" evidence="6">
    <location>
        <begin position="198"/>
        <end position="307"/>
    </location>
</feature>
<evidence type="ECO:0000256" key="2">
    <source>
        <dbReference type="ARBA" id="ARBA00022692"/>
    </source>
</evidence>
<feature type="transmembrane region" description="Helical" evidence="5">
    <location>
        <begin position="188"/>
        <end position="219"/>
    </location>
</feature>
<keyword evidence="8" id="KW-1185">Reference proteome</keyword>
<dbReference type="GO" id="GO:0030317">
    <property type="term" value="P:flagellated sperm motility"/>
    <property type="evidence" value="ECO:0007669"/>
    <property type="project" value="InterPro"/>
</dbReference>
<evidence type="ECO:0000313" key="7">
    <source>
        <dbReference type="EMBL" id="GCC34925.1"/>
    </source>
</evidence>
<dbReference type="Gene3D" id="1.10.287.70">
    <property type="match status" value="1"/>
</dbReference>
<feature type="transmembrane region" description="Helical" evidence="5">
    <location>
        <begin position="153"/>
        <end position="176"/>
    </location>
</feature>
<dbReference type="OMA" id="QVVWPRD"/>
<feature type="transmembrane region" description="Helical" evidence="5">
    <location>
        <begin position="231"/>
        <end position="251"/>
    </location>
</feature>
<dbReference type="InterPro" id="IPR005821">
    <property type="entry name" value="Ion_trans_dom"/>
</dbReference>
<gene>
    <name evidence="7" type="ORF">chiPu_0013402</name>
</gene>
<dbReference type="GO" id="GO:0048240">
    <property type="term" value="P:sperm capacitation"/>
    <property type="evidence" value="ECO:0007669"/>
    <property type="project" value="TreeGrafter"/>
</dbReference>
<dbReference type="STRING" id="137246.A0A401SX02"/>
<dbReference type="EMBL" id="BEZZ01000643">
    <property type="protein sequence ID" value="GCC34925.1"/>
    <property type="molecule type" value="Genomic_DNA"/>
</dbReference>
<dbReference type="GO" id="GO:0005227">
    <property type="term" value="F:calcium-activated cation channel activity"/>
    <property type="evidence" value="ECO:0007669"/>
    <property type="project" value="InterPro"/>
</dbReference>
<dbReference type="Proteomes" id="UP000287033">
    <property type="component" value="Unassembled WGS sequence"/>
</dbReference>
<evidence type="ECO:0000256" key="5">
    <source>
        <dbReference type="SAM" id="Phobius"/>
    </source>
</evidence>
<dbReference type="OrthoDB" id="416585at2759"/>
<comment type="subcellular location">
    <subcellularLocation>
        <location evidence="1">Membrane</location>
        <topology evidence="1">Multi-pass membrane protein</topology>
    </subcellularLocation>
</comment>
<name>A0A401SX02_CHIPU</name>
<dbReference type="GO" id="GO:0009566">
    <property type="term" value="P:fertilization"/>
    <property type="evidence" value="ECO:0007669"/>
    <property type="project" value="TreeGrafter"/>
</dbReference>
<dbReference type="GO" id="GO:0036128">
    <property type="term" value="C:CatSper complex"/>
    <property type="evidence" value="ECO:0007669"/>
    <property type="project" value="InterPro"/>
</dbReference>
<dbReference type="InterPro" id="IPR028747">
    <property type="entry name" value="CatSper2"/>
</dbReference>
<feature type="transmembrane region" description="Helical" evidence="5">
    <location>
        <begin position="122"/>
        <end position="141"/>
    </location>
</feature>
<dbReference type="AlphaFoldDB" id="A0A401SX02"/>
<evidence type="ECO:0000259" key="6">
    <source>
        <dbReference type="Pfam" id="PF00520"/>
    </source>
</evidence>
<sequence length="443" mass="52039">MDTLKLIPERKGVSQIHSKENPRAEIIRAKLIQDFNLLDHLQGLVINNPRYNMNDVKDPKVLSKLMIEDPLQLVRFDFNPIRNTNVSSNYRQRNCLQNRYVKYPPLNMWAQWILDSSFFRNLILYLIILNTIVFGVLVDVADKPGPKYHAIKIMLVIIDWCILSVLTCEIILRWLYDFVNFWKSGWNVFDLTVLIVTITFILLLVLIFADVFAVVGVSLFRSYTESDKPGLYYHTSFRSVLLTFQTLFQLFTLDHWYALLTDIWQVDEVDVIASGIYIMLWILIGSFIFRNIIVGIMVSNFQSIRKDLATQIKRLEAQRRADHFKLQMMQRRLSPEISVKDVLNKGERRSESDITHVSEIDFKSSSHASHSSDLSYKAGKDWEDYIRKNMKLMQSNLAREKVIWPRDSLFHYYELLEQLQYNLGERKKLQFLAAQALVNMHDV</sequence>
<feature type="transmembrane region" description="Helical" evidence="5">
    <location>
        <begin position="271"/>
        <end position="298"/>
    </location>
</feature>
<evidence type="ECO:0000313" key="8">
    <source>
        <dbReference type="Proteomes" id="UP000287033"/>
    </source>
</evidence>
<dbReference type="PANTHER" id="PTHR46923">
    <property type="entry name" value="CATION CHANNEL SPERM-ASSOCIATED PROTEIN 2"/>
    <property type="match status" value="1"/>
</dbReference>
<evidence type="ECO:0000256" key="1">
    <source>
        <dbReference type="ARBA" id="ARBA00004141"/>
    </source>
</evidence>
<accession>A0A401SX02</accession>
<dbReference type="PANTHER" id="PTHR46923:SF1">
    <property type="entry name" value="CATION CHANNEL SPERM-ASSOCIATED PROTEIN 2"/>
    <property type="match status" value="1"/>
</dbReference>